<evidence type="ECO:0000313" key="2">
    <source>
        <dbReference type="Proteomes" id="UP000037210"/>
    </source>
</evidence>
<evidence type="ECO:0000313" key="1">
    <source>
        <dbReference type="EMBL" id="KON29926.1"/>
    </source>
</evidence>
<reference evidence="1 2" key="1">
    <citation type="submission" date="2015-06" db="EMBL/GenBank/DDBJ databases">
        <title>New insights into the roles of widespread benthic archaea in carbon and nitrogen cycling.</title>
        <authorList>
            <person name="Lazar C.S."/>
            <person name="Baker B.J."/>
            <person name="Seitz K.W."/>
            <person name="Hyde A.S."/>
            <person name="Dick G.J."/>
            <person name="Hinrichs K.-U."/>
            <person name="Teske A.P."/>
        </authorList>
    </citation>
    <scope>NUCLEOTIDE SEQUENCE [LARGE SCALE GENOMIC DNA]</scope>
    <source>
        <strain evidence="1">DG-45</strain>
    </source>
</reference>
<proteinExistence type="predicted"/>
<name>A0A0M0BNM3_9ARCH</name>
<comment type="caution">
    <text evidence="1">The sequence shown here is derived from an EMBL/GenBank/DDBJ whole genome shotgun (WGS) entry which is preliminary data.</text>
</comment>
<accession>A0A0M0BNM3</accession>
<dbReference type="EMBL" id="LFWZ01000047">
    <property type="protein sequence ID" value="KON29926.1"/>
    <property type="molecule type" value="Genomic_DNA"/>
</dbReference>
<dbReference type="AlphaFoldDB" id="A0A0M0BNM3"/>
<organism evidence="1 2">
    <name type="scientific">miscellaneous Crenarchaeota group-15 archaeon DG-45</name>
    <dbReference type="NCBI Taxonomy" id="1685127"/>
    <lineage>
        <taxon>Archaea</taxon>
        <taxon>Candidatus Bathyarchaeota</taxon>
        <taxon>MCG-15</taxon>
    </lineage>
</organism>
<gene>
    <name evidence="1" type="ORF">AC482_05250</name>
</gene>
<sequence length="60" mass="6888">MLASQVTFSLDWSEVCVGGKFALFIATMNKAEKFEMVVARQSQNVLKQEFLYNLERGRNL</sequence>
<protein>
    <submittedName>
        <fullName evidence="1">Uncharacterized protein</fullName>
    </submittedName>
</protein>
<dbReference type="Proteomes" id="UP000037210">
    <property type="component" value="Unassembled WGS sequence"/>
</dbReference>